<dbReference type="AlphaFoldDB" id="A0A4P9WF88"/>
<evidence type="ECO:0000256" key="1">
    <source>
        <dbReference type="SAM" id="MobiDB-lite"/>
    </source>
</evidence>
<gene>
    <name evidence="2" type="ORF">BDK51DRAFT_31185</name>
</gene>
<proteinExistence type="predicted"/>
<evidence type="ECO:0000313" key="2">
    <source>
        <dbReference type="EMBL" id="RKO91072.1"/>
    </source>
</evidence>
<feature type="compositionally biased region" description="Basic and acidic residues" evidence="1">
    <location>
        <begin position="172"/>
        <end position="184"/>
    </location>
</feature>
<organism evidence="2 3">
    <name type="scientific">Blyttiomyces helicus</name>
    <dbReference type="NCBI Taxonomy" id="388810"/>
    <lineage>
        <taxon>Eukaryota</taxon>
        <taxon>Fungi</taxon>
        <taxon>Fungi incertae sedis</taxon>
        <taxon>Chytridiomycota</taxon>
        <taxon>Chytridiomycota incertae sedis</taxon>
        <taxon>Chytridiomycetes</taxon>
        <taxon>Chytridiomycetes incertae sedis</taxon>
        <taxon>Blyttiomyces</taxon>
    </lineage>
</organism>
<feature type="region of interest" description="Disordered" evidence="1">
    <location>
        <begin position="77"/>
        <end position="97"/>
    </location>
</feature>
<dbReference type="Proteomes" id="UP000269721">
    <property type="component" value="Unassembled WGS sequence"/>
</dbReference>
<protein>
    <submittedName>
        <fullName evidence="2">Uncharacterized protein</fullName>
    </submittedName>
</protein>
<feature type="region of interest" description="Disordered" evidence="1">
    <location>
        <begin position="160"/>
        <end position="188"/>
    </location>
</feature>
<evidence type="ECO:0000313" key="3">
    <source>
        <dbReference type="Proteomes" id="UP000269721"/>
    </source>
</evidence>
<name>A0A4P9WF88_9FUNG</name>
<sequence length="215" mass="23469">MFWFYDCDGDGGWKIGLREFGIATNSAVGCQAGLQRTGRLGLSSFLPAAQSGFSPLALGADIILRRIPSIQFGERLTKPGRGAKQTREASPYGSSSFEGLKEQKRKVSCFPRLFCFIPPDHILRRLPVGSSPRRDSLLGDKPYTVFISLPPLLEIHQSELTKPGGGAKKCRDRVAEGAKGDRPCDSPQINRGEAFVPCVHESSSGHHLMVSVRKD</sequence>
<keyword evidence="3" id="KW-1185">Reference proteome</keyword>
<dbReference type="EMBL" id="KZ995244">
    <property type="protein sequence ID" value="RKO91072.1"/>
    <property type="molecule type" value="Genomic_DNA"/>
</dbReference>
<reference evidence="3" key="1">
    <citation type="journal article" date="2018" name="Nat. Microbiol.">
        <title>Leveraging single-cell genomics to expand the fungal tree of life.</title>
        <authorList>
            <person name="Ahrendt S.R."/>
            <person name="Quandt C.A."/>
            <person name="Ciobanu D."/>
            <person name="Clum A."/>
            <person name="Salamov A."/>
            <person name="Andreopoulos B."/>
            <person name="Cheng J.F."/>
            <person name="Woyke T."/>
            <person name="Pelin A."/>
            <person name="Henrissat B."/>
            <person name="Reynolds N.K."/>
            <person name="Benny G.L."/>
            <person name="Smith M.E."/>
            <person name="James T.Y."/>
            <person name="Grigoriev I.V."/>
        </authorList>
    </citation>
    <scope>NUCLEOTIDE SEQUENCE [LARGE SCALE GENOMIC DNA]</scope>
</reference>
<accession>A0A4P9WF88</accession>